<name>A0A9P0U1N7_PIEBR</name>
<evidence type="ECO:0000256" key="3">
    <source>
        <dbReference type="ARBA" id="ARBA00022514"/>
    </source>
</evidence>
<comment type="catalytic activity">
    <reaction evidence="6">
        <text>3-phenylpyruvate = enol-phenylpyruvate</text>
        <dbReference type="Rhea" id="RHEA:17097"/>
        <dbReference type="ChEBI" id="CHEBI:16815"/>
        <dbReference type="ChEBI" id="CHEBI:18005"/>
        <dbReference type="EC" id="5.3.2.1"/>
    </reaction>
</comment>
<dbReference type="GO" id="GO:0050178">
    <property type="term" value="F:phenylpyruvate tautomerase activity"/>
    <property type="evidence" value="ECO:0007669"/>
    <property type="project" value="UniProtKB-EC"/>
</dbReference>
<dbReference type="GO" id="GO:0005125">
    <property type="term" value="F:cytokine activity"/>
    <property type="evidence" value="ECO:0007669"/>
    <property type="project" value="UniProtKB-KW"/>
</dbReference>
<keyword evidence="3" id="KW-0202">Cytokine</keyword>
<evidence type="ECO:0000256" key="1">
    <source>
        <dbReference type="ARBA" id="ARBA00004613"/>
    </source>
</evidence>
<proteinExistence type="inferred from homology"/>
<comment type="catalytic activity">
    <reaction evidence="7">
        <text>L-dopachrome = 5,6-dihydroxyindole-2-carboxylate</text>
        <dbReference type="Rhea" id="RHEA:13041"/>
        <dbReference type="ChEBI" id="CHEBI:16875"/>
        <dbReference type="ChEBI" id="CHEBI:57509"/>
        <dbReference type="EC" id="5.3.3.12"/>
    </reaction>
</comment>
<protein>
    <recommendedName>
        <fullName evidence="12">L-dopachrome isomerase</fullName>
        <ecNumber evidence="9">5.3.2.1</ecNumber>
        <ecNumber evidence="8">5.3.3.12</ecNumber>
    </recommendedName>
    <alternativeName>
        <fullName evidence="10">L-dopachrome tautomerase</fullName>
    </alternativeName>
    <alternativeName>
        <fullName evidence="11">Phenylpyruvate tautomerase</fullName>
    </alternativeName>
</protein>
<gene>
    <name evidence="13" type="ORF">PIBRA_LOCUS14451</name>
</gene>
<dbReference type="SUPFAM" id="SSF55331">
    <property type="entry name" value="Tautomerase/MIF"/>
    <property type="match status" value="1"/>
</dbReference>
<evidence type="ECO:0000256" key="5">
    <source>
        <dbReference type="ARBA" id="ARBA00023235"/>
    </source>
</evidence>
<dbReference type="Gene3D" id="3.30.429.10">
    <property type="entry name" value="Macrophage Migration Inhibitory Factor"/>
    <property type="match status" value="1"/>
</dbReference>
<keyword evidence="4" id="KW-0964">Secreted</keyword>
<accession>A0A9P0U1N7</accession>
<dbReference type="Proteomes" id="UP001152562">
    <property type="component" value="Unassembled WGS sequence"/>
</dbReference>
<dbReference type="InterPro" id="IPR001398">
    <property type="entry name" value="Macrophage_inhib_fac"/>
</dbReference>
<evidence type="ECO:0000256" key="9">
    <source>
        <dbReference type="ARBA" id="ARBA00039086"/>
    </source>
</evidence>
<comment type="subcellular location">
    <subcellularLocation>
        <location evidence="1">Secreted</location>
    </subcellularLocation>
</comment>
<sequence length="116" mass="12639">MPCLKVLTNLPNSKIPKDFVNKIVPVLSKTVRKPEQNFMVVISGECPLSFGGVSTEYGAVASIESIGNLGPDVNKVITKEVTDFISRELGIKPDNFFLTFYDLAAYNVARNGETIG</sequence>
<keyword evidence="14" id="KW-1185">Reference proteome</keyword>
<dbReference type="GO" id="GO:0005615">
    <property type="term" value="C:extracellular space"/>
    <property type="evidence" value="ECO:0007669"/>
    <property type="project" value="UniProtKB-KW"/>
</dbReference>
<evidence type="ECO:0000313" key="13">
    <source>
        <dbReference type="EMBL" id="CAH4038980.1"/>
    </source>
</evidence>
<organism evidence="13 14">
    <name type="scientific">Pieris brassicae</name>
    <name type="common">White butterfly</name>
    <name type="synonym">Large white butterfly</name>
    <dbReference type="NCBI Taxonomy" id="7116"/>
    <lineage>
        <taxon>Eukaryota</taxon>
        <taxon>Metazoa</taxon>
        <taxon>Ecdysozoa</taxon>
        <taxon>Arthropoda</taxon>
        <taxon>Hexapoda</taxon>
        <taxon>Insecta</taxon>
        <taxon>Pterygota</taxon>
        <taxon>Neoptera</taxon>
        <taxon>Endopterygota</taxon>
        <taxon>Lepidoptera</taxon>
        <taxon>Glossata</taxon>
        <taxon>Ditrysia</taxon>
        <taxon>Papilionoidea</taxon>
        <taxon>Pieridae</taxon>
        <taxon>Pierinae</taxon>
        <taxon>Pieris</taxon>
    </lineage>
</organism>
<dbReference type="PANTHER" id="PTHR11954">
    <property type="entry name" value="D-DOPACHROME DECARBOXYLASE"/>
    <property type="match status" value="1"/>
</dbReference>
<evidence type="ECO:0000256" key="11">
    <source>
        <dbReference type="ARBA" id="ARBA00041912"/>
    </source>
</evidence>
<dbReference type="EC" id="5.3.3.12" evidence="8"/>
<comment type="caution">
    <text evidence="13">The sequence shown here is derived from an EMBL/GenBank/DDBJ whole genome shotgun (WGS) entry which is preliminary data.</text>
</comment>
<dbReference type="AlphaFoldDB" id="A0A9P0U1N7"/>
<dbReference type="GO" id="GO:0004167">
    <property type="term" value="F:dopachrome isomerase activity"/>
    <property type="evidence" value="ECO:0007669"/>
    <property type="project" value="UniProtKB-EC"/>
</dbReference>
<evidence type="ECO:0000256" key="6">
    <source>
        <dbReference type="ARBA" id="ARBA00036735"/>
    </source>
</evidence>
<evidence type="ECO:0000256" key="4">
    <source>
        <dbReference type="ARBA" id="ARBA00022525"/>
    </source>
</evidence>
<evidence type="ECO:0000256" key="2">
    <source>
        <dbReference type="ARBA" id="ARBA00005851"/>
    </source>
</evidence>
<keyword evidence="5" id="KW-0413">Isomerase</keyword>
<dbReference type="EMBL" id="CALOZG010000087">
    <property type="protein sequence ID" value="CAH4038980.1"/>
    <property type="molecule type" value="Genomic_DNA"/>
</dbReference>
<dbReference type="Pfam" id="PF01187">
    <property type="entry name" value="MIF"/>
    <property type="match status" value="1"/>
</dbReference>
<evidence type="ECO:0000256" key="8">
    <source>
        <dbReference type="ARBA" id="ARBA00038932"/>
    </source>
</evidence>
<evidence type="ECO:0000256" key="7">
    <source>
        <dbReference type="ARBA" id="ARBA00036823"/>
    </source>
</evidence>
<reference evidence="13" key="1">
    <citation type="submission" date="2022-05" db="EMBL/GenBank/DDBJ databases">
        <authorList>
            <person name="Okamura Y."/>
        </authorList>
    </citation>
    <scope>NUCLEOTIDE SEQUENCE</scope>
</reference>
<evidence type="ECO:0000256" key="10">
    <source>
        <dbReference type="ARBA" id="ARBA00041631"/>
    </source>
</evidence>
<dbReference type="PANTHER" id="PTHR11954:SF6">
    <property type="entry name" value="MACROPHAGE MIGRATION INHIBITORY FACTOR"/>
    <property type="match status" value="1"/>
</dbReference>
<dbReference type="InterPro" id="IPR014347">
    <property type="entry name" value="Tautomerase/MIF_sf"/>
</dbReference>
<evidence type="ECO:0000256" key="12">
    <source>
        <dbReference type="ARBA" id="ARBA00042730"/>
    </source>
</evidence>
<evidence type="ECO:0000313" key="14">
    <source>
        <dbReference type="Proteomes" id="UP001152562"/>
    </source>
</evidence>
<comment type="similarity">
    <text evidence="2">Belongs to the MIF family.</text>
</comment>
<dbReference type="EC" id="5.3.2.1" evidence="9"/>